<comment type="caution">
    <text evidence="2">The sequence shown here is derived from an EMBL/GenBank/DDBJ whole genome shotgun (WGS) entry which is preliminary data.</text>
</comment>
<evidence type="ECO:0000313" key="2">
    <source>
        <dbReference type="EMBL" id="TDP07527.1"/>
    </source>
</evidence>
<dbReference type="OrthoDB" id="9813383at2"/>
<dbReference type="AlphaFoldDB" id="A0A4R6MYV1"/>
<dbReference type="Proteomes" id="UP000295357">
    <property type="component" value="Unassembled WGS sequence"/>
</dbReference>
<gene>
    <name evidence="2" type="ORF">DFR39_10760</name>
</gene>
<name>A0A4R6MYV1_9BURK</name>
<dbReference type="EMBL" id="SNXE01000007">
    <property type="protein sequence ID" value="TDP07527.1"/>
    <property type="molecule type" value="Genomic_DNA"/>
</dbReference>
<evidence type="ECO:0000259" key="1">
    <source>
        <dbReference type="Pfam" id="PF00117"/>
    </source>
</evidence>
<dbReference type="PANTHER" id="PTHR42695">
    <property type="entry name" value="GLUTAMINE AMIDOTRANSFERASE YLR126C-RELATED"/>
    <property type="match status" value="1"/>
</dbReference>
<dbReference type="GO" id="GO:0016740">
    <property type="term" value="F:transferase activity"/>
    <property type="evidence" value="ECO:0007669"/>
    <property type="project" value="UniProtKB-KW"/>
</dbReference>
<protein>
    <submittedName>
        <fullName evidence="2">GMP synthase-like glutamine amidotransferase</fullName>
    </submittedName>
</protein>
<dbReference type="CDD" id="cd01741">
    <property type="entry name" value="GATase1_1"/>
    <property type="match status" value="1"/>
</dbReference>
<keyword evidence="3" id="KW-1185">Reference proteome</keyword>
<accession>A0A4R6MYV1</accession>
<dbReference type="InterPro" id="IPR029062">
    <property type="entry name" value="Class_I_gatase-like"/>
</dbReference>
<evidence type="ECO:0000313" key="3">
    <source>
        <dbReference type="Proteomes" id="UP000295357"/>
    </source>
</evidence>
<organism evidence="2 3">
    <name type="scientific">Roseateles asaccharophilus</name>
    <dbReference type="NCBI Taxonomy" id="582607"/>
    <lineage>
        <taxon>Bacteria</taxon>
        <taxon>Pseudomonadati</taxon>
        <taxon>Pseudomonadota</taxon>
        <taxon>Betaproteobacteria</taxon>
        <taxon>Burkholderiales</taxon>
        <taxon>Sphaerotilaceae</taxon>
        <taxon>Roseateles</taxon>
    </lineage>
</organism>
<dbReference type="InterPro" id="IPR017926">
    <property type="entry name" value="GATASE"/>
</dbReference>
<sequence length="260" mass="28703">MKPIAILQHEPSQGPGYLSQVLREQGLPHSLLHATEGEPLPERADGFAGLVLLGSNHGANEEQLPWVRAELALLRDAIARGVPVLGHCFGAQLLARALGARVQRNARAQIGWSRLWTTPGAGRALFDGATRPWTFNWHYEGFEIPRGAQRLLFGRHSLNTGFAAGPHLGLQCHLEITPESLRAWCAEGRHELAHPNETVQCEAELLRDLGPRCALLHQGARAVYRHWLEGLERPLSLAVQGPVSRPDSRCLILQQSRAYL</sequence>
<keyword evidence="2" id="KW-0808">Transferase</keyword>
<keyword evidence="2" id="KW-0315">Glutamine amidotransferase</keyword>
<feature type="domain" description="Glutamine amidotransferase" evidence="1">
    <location>
        <begin position="45"/>
        <end position="179"/>
    </location>
</feature>
<dbReference type="PROSITE" id="PS51273">
    <property type="entry name" value="GATASE_TYPE_1"/>
    <property type="match status" value="1"/>
</dbReference>
<dbReference type="SUPFAM" id="SSF52317">
    <property type="entry name" value="Class I glutamine amidotransferase-like"/>
    <property type="match status" value="1"/>
</dbReference>
<reference evidence="2 3" key="1">
    <citation type="submission" date="2019-03" db="EMBL/GenBank/DDBJ databases">
        <title>Genomic Encyclopedia of Type Strains, Phase IV (KMG-IV): sequencing the most valuable type-strain genomes for metagenomic binning, comparative biology and taxonomic classification.</title>
        <authorList>
            <person name="Goeker M."/>
        </authorList>
    </citation>
    <scope>NUCLEOTIDE SEQUENCE [LARGE SCALE GENOMIC DNA]</scope>
    <source>
        <strain evidence="2 3">DSM 25082</strain>
    </source>
</reference>
<dbReference type="PANTHER" id="PTHR42695:SF5">
    <property type="entry name" value="GLUTAMINE AMIDOTRANSFERASE YLR126C-RELATED"/>
    <property type="match status" value="1"/>
</dbReference>
<proteinExistence type="predicted"/>
<dbReference type="GO" id="GO:0005829">
    <property type="term" value="C:cytosol"/>
    <property type="evidence" value="ECO:0007669"/>
    <property type="project" value="TreeGrafter"/>
</dbReference>
<dbReference type="RefSeq" id="WP_133604326.1">
    <property type="nucleotide sequence ID" value="NZ_JAUFPJ010000008.1"/>
</dbReference>
<dbReference type="Gene3D" id="3.40.50.880">
    <property type="match status" value="1"/>
</dbReference>
<dbReference type="InterPro" id="IPR044992">
    <property type="entry name" value="ChyE-like"/>
</dbReference>
<dbReference type="Pfam" id="PF00117">
    <property type="entry name" value="GATase"/>
    <property type="match status" value="1"/>
</dbReference>